<organism evidence="1 2">
    <name type="scientific">Cronobacter sakazakii (strain ATCC BAA-894)</name>
    <name type="common">Enterobacter sakazakii</name>
    <dbReference type="NCBI Taxonomy" id="290339"/>
    <lineage>
        <taxon>Bacteria</taxon>
        <taxon>Pseudomonadati</taxon>
        <taxon>Pseudomonadota</taxon>
        <taxon>Gammaproteobacteria</taxon>
        <taxon>Enterobacterales</taxon>
        <taxon>Enterobacteriaceae</taxon>
        <taxon>Cronobacter</taxon>
    </lineage>
</organism>
<protein>
    <submittedName>
        <fullName evidence="1">Uncharacterized protein</fullName>
    </submittedName>
</protein>
<dbReference type="AlphaFoldDB" id="A7MI14"/>
<evidence type="ECO:0000313" key="2">
    <source>
        <dbReference type="Proteomes" id="UP000000260"/>
    </source>
</evidence>
<sequence length="328" mass="37407">MRAAQRFRDNAVDKLQLFQARRDDAHRFCRKRRFIGAFPENGSTAFRRDNGIGAVLQHIHFIANTDGQRAAGAAFTDNGTNNRHFQARHLTQVAGDSLRLTALFRAHTRICARGVDESNDGHVETLSHFHQAQRLTVTFRGGHTKVTTDFLFGFTAFLVADDHHRTPIQTRDAADDCFVVSVSAIACQFVKFVKRQADIIQGVRTLWMTRQLGNLPCAEIGKDFARQFYAFFTQTMHFFVDVNIQFLILTANRSQGIDFRFQLCNRLFKIKEIQTHSIPVLVKLQFHLLRTWQATRIESSDSGAWHLMQRISQTPVPPALNQSGHADR</sequence>
<name>A7MI14_CROS8</name>
<keyword evidence="2" id="KW-1185">Reference proteome</keyword>
<evidence type="ECO:0000313" key="1">
    <source>
        <dbReference type="EMBL" id="ABU78378.1"/>
    </source>
</evidence>
<dbReference type="KEGG" id="esa:ESA_03155"/>
<dbReference type="HOGENOM" id="CLU_893525_0_0_6"/>
<accession>A7MI14</accession>
<proteinExistence type="predicted"/>
<dbReference type="Proteomes" id="UP000000260">
    <property type="component" value="Chromosome"/>
</dbReference>
<dbReference type="EMBL" id="CP000783">
    <property type="protein sequence ID" value="ABU78378.1"/>
    <property type="molecule type" value="Genomic_DNA"/>
</dbReference>
<reference evidence="1 2" key="1">
    <citation type="journal article" date="2010" name="PLoS ONE">
        <title>Genome sequence of Cronobacter sakazakii BAA-894 and comparative genomic hybridization analysis with other Cronobacter species.</title>
        <authorList>
            <person name="Kucerova E."/>
            <person name="Clifton S.W."/>
            <person name="Xia X.Q."/>
            <person name="Long F."/>
            <person name="Porwollik S."/>
            <person name="Fulton L."/>
            <person name="Fronick C."/>
            <person name="Minx P."/>
            <person name="Kyung K."/>
            <person name="Warren W."/>
            <person name="Fulton R."/>
            <person name="Feng D."/>
            <person name="Wollam A."/>
            <person name="Shah N."/>
            <person name="Bhonagiri V."/>
            <person name="Nash W.E."/>
            <person name="Hallsworth-Pepin K."/>
            <person name="Wilson R.K."/>
            <person name="McClelland M."/>
            <person name="Forsythe S.J."/>
        </authorList>
    </citation>
    <scope>NUCLEOTIDE SEQUENCE [LARGE SCALE GENOMIC DNA]</scope>
    <source>
        <strain evidence="1 2">ATCC BAA-894</strain>
    </source>
</reference>
<gene>
    <name evidence="1" type="ordered locus">ESA_03155</name>
</gene>